<dbReference type="PATRIC" id="fig|1705561.3.peg.1151"/>
<dbReference type="PROSITE" id="PS50928">
    <property type="entry name" value="ABC_TM1"/>
    <property type="match status" value="1"/>
</dbReference>
<keyword evidence="10" id="KW-1185">Reference proteome</keyword>
<dbReference type="AlphaFoldDB" id="A0A0M9BRY9"/>
<dbReference type="OrthoDB" id="9785836at2"/>
<name>A0A0M9BRY9_9BACL</name>
<feature type="transmembrane region" description="Helical" evidence="6">
    <location>
        <begin position="239"/>
        <end position="261"/>
    </location>
</feature>
<protein>
    <submittedName>
        <fullName evidence="9">Protein lplB</fullName>
    </submittedName>
</protein>
<dbReference type="PANTHER" id="PTHR43496:SF1">
    <property type="entry name" value="POLYGALACTURONAN_RHAMNOGALACTURONAN TRANSPORT SYSTEM PERMEASE PROTEIN YTEP"/>
    <property type="match status" value="1"/>
</dbReference>
<feature type="transmembrane region" description="Helical" evidence="6">
    <location>
        <begin position="37"/>
        <end position="55"/>
    </location>
</feature>
<evidence type="ECO:0000256" key="5">
    <source>
        <dbReference type="ARBA" id="ARBA00023136"/>
    </source>
</evidence>
<dbReference type="SUPFAM" id="SSF161098">
    <property type="entry name" value="MetI-like"/>
    <property type="match status" value="1"/>
</dbReference>
<dbReference type="Proteomes" id="UP000037688">
    <property type="component" value="Unassembled WGS sequence"/>
</dbReference>
<dbReference type="GO" id="GO:0055085">
    <property type="term" value="P:transmembrane transport"/>
    <property type="evidence" value="ECO:0007669"/>
    <property type="project" value="InterPro"/>
</dbReference>
<evidence type="ECO:0000259" key="8">
    <source>
        <dbReference type="PROSITE" id="PS50928"/>
    </source>
</evidence>
<feature type="transmembrane region" description="Helical" evidence="6">
    <location>
        <begin position="101"/>
        <end position="122"/>
    </location>
</feature>
<proteinExistence type="inferred from homology"/>
<feature type="transmembrane region" description="Helical" evidence="6">
    <location>
        <begin position="293"/>
        <end position="318"/>
    </location>
</feature>
<keyword evidence="5 6" id="KW-0472">Membrane</keyword>
<feature type="domain" description="ABC transmembrane type-1" evidence="8">
    <location>
        <begin position="97"/>
        <end position="314"/>
    </location>
</feature>
<dbReference type="PANTHER" id="PTHR43496">
    <property type="entry name" value="PROTEIN LPLB"/>
    <property type="match status" value="1"/>
</dbReference>
<evidence type="ECO:0000256" key="4">
    <source>
        <dbReference type="ARBA" id="ARBA00022989"/>
    </source>
</evidence>
<comment type="caution">
    <text evidence="9">The sequence shown here is derived from an EMBL/GenBank/DDBJ whole genome shotgun (WGS) entry which is preliminary data.</text>
</comment>
<dbReference type="InterPro" id="IPR035906">
    <property type="entry name" value="MetI-like_sf"/>
</dbReference>
<keyword evidence="4 6" id="KW-1133">Transmembrane helix</keyword>
<keyword evidence="3 6" id="KW-0812">Transmembrane</keyword>
<dbReference type="Gene3D" id="1.10.3720.10">
    <property type="entry name" value="MetI-like"/>
    <property type="match status" value="1"/>
</dbReference>
<evidence type="ECO:0000313" key="9">
    <source>
        <dbReference type="EMBL" id="KOY17116.1"/>
    </source>
</evidence>
<dbReference type="InterPro" id="IPR000515">
    <property type="entry name" value="MetI-like"/>
</dbReference>
<dbReference type="CDD" id="cd06261">
    <property type="entry name" value="TM_PBP2"/>
    <property type="match status" value="1"/>
</dbReference>
<organism evidence="9 10">
    <name type="scientific">Paenibacillus xylanivorans</name>
    <dbReference type="NCBI Taxonomy" id="1705561"/>
    <lineage>
        <taxon>Bacteria</taxon>
        <taxon>Bacillati</taxon>
        <taxon>Bacillota</taxon>
        <taxon>Bacilli</taxon>
        <taxon>Bacillales</taxon>
        <taxon>Paenibacillaceae</taxon>
        <taxon>Paenibacillus</taxon>
    </lineage>
</organism>
<dbReference type="GO" id="GO:0005886">
    <property type="term" value="C:plasma membrane"/>
    <property type="evidence" value="ECO:0007669"/>
    <property type="project" value="UniProtKB-SubCell"/>
</dbReference>
<dbReference type="RefSeq" id="WP_053780137.1">
    <property type="nucleotide sequence ID" value="NZ_LITU01000045.1"/>
</dbReference>
<comment type="subcellular location">
    <subcellularLocation>
        <location evidence="6">Cell membrane</location>
        <topology evidence="6">Multi-pass membrane protein</topology>
    </subcellularLocation>
    <subcellularLocation>
        <location evidence="1">Membrane</location>
        <topology evidence="1">Multi-pass membrane protein</topology>
    </subcellularLocation>
</comment>
<sequence>METLTEKSASAKKSSDPNPPTQKRRNRIWDSMKQQKYLYLMSLPFVVWVFVFNYLPLWGWTMAFQNYKPARSFGDQQWVGFKHFVELFSDDRFYLVLRNTLAMSLMGLVIGFIVPIFFAILLNEMKGMFFKRAVQTVSYLPHFVSWVVVAGIITKMLSTDGGIINDILVNLNIIDQPIQFMAKGNLFWYIVTASDMWKETGWNAIIYLAAITGIDQELYEASRVDGANRWRQMWHITLPGIRTTISVLFIMSIGHLISIGFEKQFLLGNSLVTDYSEVLDLYALNYGLNMGRFSYGTAIGIFNSVVSIILLFTANGLFKKFTKESIM</sequence>
<evidence type="ECO:0000256" key="1">
    <source>
        <dbReference type="ARBA" id="ARBA00004141"/>
    </source>
</evidence>
<evidence type="ECO:0000256" key="2">
    <source>
        <dbReference type="ARBA" id="ARBA00022448"/>
    </source>
</evidence>
<accession>A0A0M9BRY9</accession>
<evidence type="ECO:0000256" key="6">
    <source>
        <dbReference type="RuleBase" id="RU363032"/>
    </source>
</evidence>
<reference evidence="9 10" key="1">
    <citation type="submission" date="2015-08" db="EMBL/GenBank/DDBJ databases">
        <title>Draft genome sequence of cellulolytic and xylanolytic Paenibacillus sp. A59, isolated from a decaying forest soil from Patagonia, Argentina.</title>
        <authorList>
            <person name="Ghio S."/>
            <person name="Caceres A.M."/>
            <person name="Talia P."/>
            <person name="Grasso D."/>
            <person name="Campos E."/>
        </authorList>
    </citation>
    <scope>NUCLEOTIDE SEQUENCE [LARGE SCALE GENOMIC DNA]</scope>
    <source>
        <strain evidence="9 10">A59</strain>
    </source>
</reference>
<gene>
    <name evidence="9" type="ORF">AMS66_07095</name>
</gene>
<evidence type="ECO:0000256" key="7">
    <source>
        <dbReference type="SAM" id="MobiDB-lite"/>
    </source>
</evidence>
<comment type="similarity">
    <text evidence="6">Belongs to the binding-protein-dependent transport system permease family.</text>
</comment>
<feature type="region of interest" description="Disordered" evidence="7">
    <location>
        <begin position="1"/>
        <end position="25"/>
    </location>
</feature>
<dbReference type="EMBL" id="LITU01000045">
    <property type="protein sequence ID" value="KOY17116.1"/>
    <property type="molecule type" value="Genomic_DNA"/>
</dbReference>
<keyword evidence="2 6" id="KW-0813">Transport</keyword>
<dbReference type="Pfam" id="PF00528">
    <property type="entry name" value="BPD_transp_1"/>
    <property type="match status" value="1"/>
</dbReference>
<feature type="compositionally biased region" description="Polar residues" evidence="7">
    <location>
        <begin position="1"/>
        <end position="12"/>
    </location>
</feature>
<evidence type="ECO:0000256" key="3">
    <source>
        <dbReference type="ARBA" id="ARBA00022692"/>
    </source>
</evidence>
<evidence type="ECO:0000313" key="10">
    <source>
        <dbReference type="Proteomes" id="UP000037688"/>
    </source>
</evidence>